<proteinExistence type="predicted"/>
<evidence type="ECO:0000256" key="1">
    <source>
        <dbReference type="SAM" id="Phobius"/>
    </source>
</evidence>
<organism evidence="3 4">
    <name type="scientific">Linum trigynum</name>
    <dbReference type="NCBI Taxonomy" id="586398"/>
    <lineage>
        <taxon>Eukaryota</taxon>
        <taxon>Viridiplantae</taxon>
        <taxon>Streptophyta</taxon>
        <taxon>Embryophyta</taxon>
        <taxon>Tracheophyta</taxon>
        <taxon>Spermatophyta</taxon>
        <taxon>Magnoliopsida</taxon>
        <taxon>eudicotyledons</taxon>
        <taxon>Gunneridae</taxon>
        <taxon>Pentapetalae</taxon>
        <taxon>rosids</taxon>
        <taxon>fabids</taxon>
        <taxon>Malpighiales</taxon>
        <taxon>Linaceae</taxon>
        <taxon>Linum</taxon>
    </lineage>
</organism>
<dbReference type="AlphaFoldDB" id="A0AAV2EA00"/>
<evidence type="ECO:0000313" key="3">
    <source>
        <dbReference type="EMBL" id="CAL1382537.1"/>
    </source>
</evidence>
<protein>
    <submittedName>
        <fullName evidence="3">Uncharacterized protein</fullName>
    </submittedName>
</protein>
<keyword evidence="4" id="KW-1185">Reference proteome</keyword>
<sequence>MLLRSLFVSRLFILVLPVNVLLPRLRTFHFVLTRVFLPRFQSLDRVTPLDLWVMSHDVAHIPLNYAHLVFGSMMSFGDVHFPSPVPFGPLITRLFSQLEIDLSSFRTISPSQYVSIDQMLDDLEIAIGGEVFPAAAVIEVNEAEVELEEVEPEEEDDSASEDSFLADLVVKMWNQRRMCNQRKRIIRLLKIHLLQILWYLMRLMKKSLDLMRKIVFDVSCECVSDWLFSFVLFALSCLGWNLLS</sequence>
<keyword evidence="1" id="KW-1133">Transmembrane helix</keyword>
<evidence type="ECO:0000313" key="4">
    <source>
        <dbReference type="Proteomes" id="UP001497516"/>
    </source>
</evidence>
<accession>A0AAV2EA00</accession>
<feature type="chain" id="PRO_5043696359" evidence="2">
    <location>
        <begin position="18"/>
        <end position="244"/>
    </location>
</feature>
<keyword evidence="1" id="KW-0472">Membrane</keyword>
<feature type="transmembrane region" description="Helical" evidence="1">
    <location>
        <begin position="185"/>
        <end position="201"/>
    </location>
</feature>
<reference evidence="3 4" key="1">
    <citation type="submission" date="2024-04" db="EMBL/GenBank/DDBJ databases">
        <authorList>
            <person name="Fracassetti M."/>
        </authorList>
    </citation>
    <scope>NUCLEOTIDE SEQUENCE [LARGE SCALE GENOMIC DNA]</scope>
</reference>
<keyword evidence="1" id="KW-0812">Transmembrane</keyword>
<keyword evidence="2" id="KW-0732">Signal</keyword>
<name>A0AAV2EA00_9ROSI</name>
<dbReference type="Proteomes" id="UP001497516">
    <property type="component" value="Chromosome 4"/>
</dbReference>
<feature type="transmembrane region" description="Helical" evidence="1">
    <location>
        <begin position="226"/>
        <end position="243"/>
    </location>
</feature>
<evidence type="ECO:0000256" key="2">
    <source>
        <dbReference type="SAM" id="SignalP"/>
    </source>
</evidence>
<gene>
    <name evidence="3" type="ORF">LTRI10_LOCUS23856</name>
</gene>
<feature type="signal peptide" evidence="2">
    <location>
        <begin position="1"/>
        <end position="17"/>
    </location>
</feature>
<dbReference type="EMBL" id="OZ034817">
    <property type="protein sequence ID" value="CAL1382537.1"/>
    <property type="molecule type" value="Genomic_DNA"/>
</dbReference>